<feature type="compositionally biased region" description="Low complexity" evidence="16">
    <location>
        <begin position="1074"/>
        <end position="1087"/>
    </location>
</feature>
<reference evidence="18 19" key="1">
    <citation type="journal article" date="2020" name="ISME J.">
        <title>Uncovering the hidden diversity of litter-decomposition mechanisms in mushroom-forming fungi.</title>
        <authorList>
            <person name="Floudas D."/>
            <person name="Bentzer J."/>
            <person name="Ahren D."/>
            <person name="Johansson T."/>
            <person name="Persson P."/>
            <person name="Tunlid A."/>
        </authorList>
    </citation>
    <scope>NUCLEOTIDE SEQUENCE [LARGE SCALE GENOMIC DNA]</scope>
    <source>
        <strain evidence="18 19">CBS 291.85</strain>
    </source>
</reference>
<proteinExistence type="inferred from homology"/>
<keyword evidence="10 14" id="KW-0505">Motor protein</keyword>
<feature type="compositionally biased region" description="Polar residues" evidence="16">
    <location>
        <begin position="19"/>
        <end position="38"/>
    </location>
</feature>
<dbReference type="SUPFAM" id="SSF52540">
    <property type="entry name" value="P-loop containing nucleoside triphosphate hydrolases"/>
    <property type="match status" value="1"/>
</dbReference>
<comment type="subcellular location">
    <subcellularLocation>
        <location evidence="1">Cytoplasm</location>
        <location evidence="1">Cytoskeleton</location>
    </subcellularLocation>
</comment>
<evidence type="ECO:0000256" key="7">
    <source>
        <dbReference type="ARBA" id="ARBA00022776"/>
    </source>
</evidence>
<dbReference type="PRINTS" id="PR00380">
    <property type="entry name" value="KINESINHEAVY"/>
</dbReference>
<dbReference type="Pfam" id="PF00225">
    <property type="entry name" value="Kinesin"/>
    <property type="match status" value="1"/>
</dbReference>
<dbReference type="PANTHER" id="PTHR47970">
    <property type="entry name" value="KINESIN-LIKE PROTEIN KIF11"/>
    <property type="match status" value="1"/>
</dbReference>
<comment type="similarity">
    <text evidence="13">Belongs to the TRAFAC class myosin-kinesin ATPase superfamily. Kinesin family. KIN-5/BimC subfamily.</text>
</comment>
<dbReference type="OrthoDB" id="3176171at2759"/>
<keyword evidence="2" id="KW-0963">Cytoplasm</keyword>
<dbReference type="PANTHER" id="PTHR47970:SF12">
    <property type="entry name" value="KINESIN FAMILY MEMBER 11"/>
    <property type="match status" value="1"/>
</dbReference>
<feature type="coiled-coil region" evidence="15">
    <location>
        <begin position="770"/>
        <end position="797"/>
    </location>
</feature>
<dbReference type="InterPro" id="IPR001752">
    <property type="entry name" value="Kinesin_motor_dom"/>
</dbReference>
<keyword evidence="12" id="KW-0131">Cell cycle</keyword>
<keyword evidence="6 14" id="KW-0547">Nucleotide-binding</keyword>
<feature type="coiled-coil region" evidence="15">
    <location>
        <begin position="488"/>
        <end position="554"/>
    </location>
</feature>
<name>A0A8H5LPW5_9AGAR</name>
<evidence type="ECO:0000256" key="12">
    <source>
        <dbReference type="ARBA" id="ARBA00023306"/>
    </source>
</evidence>
<evidence type="ECO:0000256" key="2">
    <source>
        <dbReference type="ARBA" id="ARBA00022490"/>
    </source>
</evidence>
<evidence type="ECO:0000256" key="13">
    <source>
        <dbReference type="ARBA" id="ARBA00034704"/>
    </source>
</evidence>
<dbReference type="GO" id="GO:0007018">
    <property type="term" value="P:microtubule-based movement"/>
    <property type="evidence" value="ECO:0007669"/>
    <property type="project" value="InterPro"/>
</dbReference>
<evidence type="ECO:0000313" key="19">
    <source>
        <dbReference type="Proteomes" id="UP000559256"/>
    </source>
</evidence>
<keyword evidence="11" id="KW-0206">Cytoskeleton</keyword>
<evidence type="ECO:0000256" key="6">
    <source>
        <dbReference type="ARBA" id="ARBA00022741"/>
    </source>
</evidence>
<evidence type="ECO:0000256" key="16">
    <source>
        <dbReference type="SAM" id="MobiDB-lite"/>
    </source>
</evidence>
<feature type="region of interest" description="Disordered" evidence="16">
    <location>
        <begin position="1046"/>
        <end position="1121"/>
    </location>
</feature>
<dbReference type="Proteomes" id="UP000559256">
    <property type="component" value="Unassembled WGS sequence"/>
</dbReference>
<dbReference type="GO" id="GO:0000073">
    <property type="term" value="P:initial mitotic spindle pole body separation"/>
    <property type="evidence" value="ECO:0007669"/>
    <property type="project" value="TreeGrafter"/>
</dbReference>
<keyword evidence="5" id="KW-0493">Microtubule</keyword>
<dbReference type="InterPro" id="IPR027417">
    <property type="entry name" value="P-loop_NTPase"/>
</dbReference>
<dbReference type="InterPro" id="IPR047241">
    <property type="entry name" value="KIF11-like_kin_motor_dom"/>
</dbReference>
<gene>
    <name evidence="18" type="ORF">D9758_003326</name>
</gene>
<keyword evidence="8 14" id="KW-0067">ATP-binding</keyword>
<dbReference type="Pfam" id="PF13931">
    <property type="entry name" value="Microtub_bind"/>
    <property type="match status" value="1"/>
</dbReference>
<feature type="compositionally biased region" description="Polar residues" evidence="16">
    <location>
        <begin position="1109"/>
        <end position="1121"/>
    </location>
</feature>
<dbReference type="GO" id="GO:0005524">
    <property type="term" value="F:ATP binding"/>
    <property type="evidence" value="ECO:0007669"/>
    <property type="project" value="UniProtKB-UniRule"/>
</dbReference>
<evidence type="ECO:0000256" key="4">
    <source>
        <dbReference type="ARBA" id="ARBA00022618"/>
    </source>
</evidence>
<feature type="domain" description="Kinesin motor" evidence="17">
    <location>
        <begin position="65"/>
        <end position="428"/>
    </location>
</feature>
<dbReference type="PROSITE" id="PS00411">
    <property type="entry name" value="KINESIN_MOTOR_1"/>
    <property type="match status" value="1"/>
</dbReference>
<evidence type="ECO:0000256" key="9">
    <source>
        <dbReference type="ARBA" id="ARBA00023054"/>
    </source>
</evidence>
<protein>
    <recommendedName>
        <fullName evidence="17">Kinesin motor domain-containing protein</fullName>
    </recommendedName>
</protein>
<dbReference type="SMART" id="SM00129">
    <property type="entry name" value="KISc"/>
    <property type="match status" value="1"/>
</dbReference>
<evidence type="ECO:0000256" key="14">
    <source>
        <dbReference type="PROSITE-ProRule" id="PRU00283"/>
    </source>
</evidence>
<sequence>MATRRPPSSRTRVPSSSSMAPPQQRSRSAMSKLASSTRSAEDQQDTIPHTSHLRPVKPNEEAETNIKVVIRCRRRSDREIQDNSPIIVSSEGAKSNQVSIETTAPVSTFGLVSLPPVRTYPFDLVFGPEADQAMVYHEVVGPMLEDVLKGYNCTLFAYGQTGTGKTYTMQGDLAPTPMGNPSVHAGMIPRVLFRLFHNLEQSGADFDVRASFMELYNEELRDLLASELSAPIGSMQPMGMASRDAKGSEGGLKIFDDPNKQGVVVQGLEEIHVRNSTEALNVLTKGSHRRQIAATKFNDHSSRSHSIFSLTIRVREVGSKGEELLKVGKLNLVDLAGSENVGRSGAENKRAREAGMINQSLLTLGRVINALVDKANHVPYRESKLTRLLQDSLGGCTKTCIIATVSPARSNLEETLSTLDYAMRAKSIRNKPELNQRMTRNALLKEYVAEIERLKADVLATREKNGIFFSEETWAQMTAEQELRQTEIAEAKKHVEIVENQMRVVREEFEQSIGLLMKRDAELKGTKEKLQETEQELNDREGELRQTKVALEEEVIVREAHQDTEATLDAVAGGLKTVAHDSIRDISGLFAKIQRKTSVLNSNSNAVTIQGNTLIAIYQAMFQTLDDFVGSSSQHSAKLHENVQLFHKDQSQSFSASSKRILQQLESIEQSLQHIRSRDSTETETMATVKKLLRETQETFNTGFVEWGQSLQKSYNGMHREVGKVASLSLGEAETALKAIYALLDGALQETSTFIDTERRALVEANSLTQETASREIARLKAQNEQLMQLVATQRLESAKAKDDLLQRMSSMLTDFVSKQDQGLQEGLASLQHGNSLAEQDMKTYAERHSGLVDVLDKQSDVFAGSLRRTGGESKRTRDGALKTLKTAESTIRTRLDETQQDISTSFEKYSKDLRAYTQATSKSSNDAFEHHSRAKRARLDLHDRMNADIQSEFRSLHDGLSTMAADSDRFCQESASHGTSLADVTLKYNDTTGNHLSSLKTAITSLVHEGTQEDAPTGSTPRKRNWQYIDHWDLTKSREELLNARRQDHVSSTEDEEMPAEENDDFGEEEPLHLSSSSSETLASSLPRQRSASVLKQPKAPQIPLVDTRNTYTTRASRRR</sequence>
<dbReference type="InterPro" id="IPR025901">
    <property type="entry name" value="Kinesin-assoc_MT-bd_dom"/>
</dbReference>
<dbReference type="AlphaFoldDB" id="A0A8H5LPW5"/>
<feature type="binding site" evidence="14">
    <location>
        <begin position="159"/>
        <end position="166"/>
    </location>
    <ligand>
        <name>ATP</name>
        <dbReference type="ChEBI" id="CHEBI:30616"/>
    </ligand>
</feature>
<evidence type="ECO:0000256" key="15">
    <source>
        <dbReference type="SAM" id="Coils"/>
    </source>
</evidence>
<dbReference type="GO" id="GO:0008574">
    <property type="term" value="F:plus-end-directed microtubule motor activity"/>
    <property type="evidence" value="ECO:0007669"/>
    <property type="project" value="TreeGrafter"/>
</dbReference>
<dbReference type="InterPro" id="IPR019821">
    <property type="entry name" value="Kinesin_motor_CS"/>
</dbReference>
<evidence type="ECO:0000256" key="10">
    <source>
        <dbReference type="ARBA" id="ARBA00023175"/>
    </source>
</evidence>
<dbReference type="GO" id="GO:0005876">
    <property type="term" value="C:spindle microtubule"/>
    <property type="evidence" value="ECO:0007669"/>
    <property type="project" value="TreeGrafter"/>
</dbReference>
<dbReference type="CDD" id="cd01364">
    <property type="entry name" value="KISc_BimC_Eg5"/>
    <property type="match status" value="1"/>
</dbReference>
<organism evidence="18 19">
    <name type="scientific">Tetrapyrgos nigripes</name>
    <dbReference type="NCBI Taxonomy" id="182062"/>
    <lineage>
        <taxon>Eukaryota</taxon>
        <taxon>Fungi</taxon>
        <taxon>Dikarya</taxon>
        <taxon>Basidiomycota</taxon>
        <taxon>Agaricomycotina</taxon>
        <taxon>Agaricomycetes</taxon>
        <taxon>Agaricomycetidae</taxon>
        <taxon>Agaricales</taxon>
        <taxon>Marasmiineae</taxon>
        <taxon>Marasmiaceae</taxon>
        <taxon>Tetrapyrgos</taxon>
    </lineage>
</organism>
<keyword evidence="9 15" id="KW-0175">Coiled coil</keyword>
<evidence type="ECO:0000256" key="11">
    <source>
        <dbReference type="ARBA" id="ARBA00023212"/>
    </source>
</evidence>
<comment type="caution">
    <text evidence="18">The sequence shown here is derived from an EMBL/GenBank/DDBJ whole genome shotgun (WGS) entry which is preliminary data.</text>
</comment>
<dbReference type="GO" id="GO:0051301">
    <property type="term" value="P:cell division"/>
    <property type="evidence" value="ECO:0007669"/>
    <property type="project" value="UniProtKB-KW"/>
</dbReference>
<accession>A0A8H5LPW5</accession>
<keyword evidence="3" id="KW-0597">Phosphoprotein</keyword>
<dbReference type="InterPro" id="IPR036961">
    <property type="entry name" value="Kinesin_motor_dom_sf"/>
</dbReference>
<evidence type="ECO:0000256" key="3">
    <source>
        <dbReference type="ARBA" id="ARBA00022553"/>
    </source>
</evidence>
<dbReference type="GO" id="GO:0005634">
    <property type="term" value="C:nucleus"/>
    <property type="evidence" value="ECO:0007669"/>
    <property type="project" value="TreeGrafter"/>
</dbReference>
<keyword evidence="19" id="KW-1185">Reference proteome</keyword>
<feature type="compositionally biased region" description="Acidic residues" evidence="16">
    <location>
        <begin position="1054"/>
        <end position="1070"/>
    </location>
</feature>
<keyword evidence="4" id="KW-0132">Cell division</keyword>
<dbReference type="Gene3D" id="3.40.850.10">
    <property type="entry name" value="Kinesin motor domain"/>
    <property type="match status" value="1"/>
</dbReference>
<dbReference type="EMBL" id="JAACJM010000026">
    <property type="protein sequence ID" value="KAF5365630.1"/>
    <property type="molecule type" value="Genomic_DNA"/>
</dbReference>
<evidence type="ECO:0000256" key="1">
    <source>
        <dbReference type="ARBA" id="ARBA00004245"/>
    </source>
</evidence>
<dbReference type="PROSITE" id="PS50067">
    <property type="entry name" value="KINESIN_MOTOR_2"/>
    <property type="match status" value="1"/>
</dbReference>
<feature type="compositionally biased region" description="Low complexity" evidence="16">
    <location>
        <begin position="1"/>
        <end position="18"/>
    </location>
</feature>
<evidence type="ECO:0000256" key="8">
    <source>
        <dbReference type="ARBA" id="ARBA00022840"/>
    </source>
</evidence>
<dbReference type="FunFam" id="3.40.850.10:FF:000051">
    <property type="entry name" value="Kinesin-like protein bimC"/>
    <property type="match status" value="1"/>
</dbReference>
<evidence type="ECO:0000313" key="18">
    <source>
        <dbReference type="EMBL" id="KAF5365630.1"/>
    </source>
</evidence>
<evidence type="ECO:0000256" key="5">
    <source>
        <dbReference type="ARBA" id="ARBA00022701"/>
    </source>
</evidence>
<dbReference type="GO" id="GO:0008017">
    <property type="term" value="F:microtubule binding"/>
    <property type="evidence" value="ECO:0007669"/>
    <property type="project" value="InterPro"/>
</dbReference>
<keyword evidence="7" id="KW-0498">Mitosis</keyword>
<evidence type="ECO:0000259" key="17">
    <source>
        <dbReference type="PROSITE" id="PS50067"/>
    </source>
</evidence>
<feature type="region of interest" description="Disordered" evidence="16">
    <location>
        <begin position="1"/>
        <end position="61"/>
    </location>
</feature>
<dbReference type="InterPro" id="IPR047149">
    <property type="entry name" value="KIF11-like"/>
</dbReference>
<dbReference type="GO" id="GO:0072686">
    <property type="term" value="C:mitotic spindle"/>
    <property type="evidence" value="ECO:0007669"/>
    <property type="project" value="TreeGrafter"/>
</dbReference>